<feature type="domain" description="Carrier" evidence="4">
    <location>
        <begin position="1403"/>
        <end position="1478"/>
    </location>
</feature>
<comment type="caution">
    <text evidence="5">The sequence shown here is derived from an EMBL/GenBank/DDBJ whole genome shotgun (WGS) entry which is preliminary data.</text>
</comment>
<dbReference type="InterPro" id="IPR045851">
    <property type="entry name" value="AMP-bd_C_sf"/>
</dbReference>
<dbReference type="Pfam" id="PF08242">
    <property type="entry name" value="Methyltransf_12"/>
    <property type="match status" value="1"/>
</dbReference>
<dbReference type="Gene3D" id="1.10.1200.10">
    <property type="entry name" value="ACP-like"/>
    <property type="match status" value="1"/>
</dbReference>
<dbReference type="GO" id="GO:0005737">
    <property type="term" value="C:cytoplasm"/>
    <property type="evidence" value="ECO:0007669"/>
    <property type="project" value="TreeGrafter"/>
</dbReference>
<dbReference type="SUPFAM" id="SSF53474">
    <property type="entry name" value="alpha/beta-Hydrolases"/>
    <property type="match status" value="1"/>
</dbReference>
<dbReference type="Pfam" id="PF00550">
    <property type="entry name" value="PP-binding"/>
    <property type="match status" value="1"/>
</dbReference>
<dbReference type="SUPFAM" id="SSF52777">
    <property type="entry name" value="CoA-dependent acyltransferases"/>
    <property type="match status" value="2"/>
</dbReference>
<dbReference type="InterPro" id="IPR029058">
    <property type="entry name" value="AB_hydrolase_fold"/>
</dbReference>
<dbReference type="NCBIfam" id="TIGR01733">
    <property type="entry name" value="AA-adenyl-dom"/>
    <property type="match status" value="1"/>
</dbReference>
<dbReference type="OrthoDB" id="4317020at2"/>
<evidence type="ECO:0000313" key="5">
    <source>
        <dbReference type="EMBL" id="PWS33750.1"/>
    </source>
</evidence>
<comment type="cofactor">
    <cofactor evidence="1">
        <name>pantetheine 4'-phosphate</name>
        <dbReference type="ChEBI" id="CHEBI:47942"/>
    </cofactor>
</comment>
<keyword evidence="6" id="KW-1185">Reference proteome</keyword>
<dbReference type="PROSITE" id="PS50075">
    <property type="entry name" value="CARRIER"/>
    <property type="match status" value="1"/>
</dbReference>
<dbReference type="SUPFAM" id="SSF53335">
    <property type="entry name" value="S-adenosyl-L-methionine-dependent methyltransferases"/>
    <property type="match status" value="1"/>
</dbReference>
<dbReference type="Gene3D" id="3.30.559.10">
    <property type="entry name" value="Chloramphenicol acetyltransferase-like domain"/>
    <property type="match status" value="1"/>
</dbReference>
<dbReference type="GO" id="GO:0009403">
    <property type="term" value="P:toxin biosynthetic process"/>
    <property type="evidence" value="ECO:0007669"/>
    <property type="project" value="UniProtKB-ARBA"/>
</dbReference>
<keyword evidence="2" id="KW-0596">Phosphopantetheine</keyword>
<dbReference type="InterPro" id="IPR023213">
    <property type="entry name" value="CAT-like_dom_sf"/>
</dbReference>
<name>A0A317F3K7_9SPHI</name>
<dbReference type="FunFam" id="3.40.50.980:FF:000001">
    <property type="entry name" value="Non-ribosomal peptide synthetase"/>
    <property type="match status" value="1"/>
</dbReference>
<organism evidence="5 6">
    <name type="scientific">Pedobacter paludis</name>
    <dbReference type="NCBI Taxonomy" id="2203212"/>
    <lineage>
        <taxon>Bacteria</taxon>
        <taxon>Pseudomonadati</taxon>
        <taxon>Bacteroidota</taxon>
        <taxon>Sphingobacteriia</taxon>
        <taxon>Sphingobacteriales</taxon>
        <taxon>Sphingobacteriaceae</taxon>
        <taxon>Pedobacter</taxon>
    </lineage>
</organism>
<gene>
    <name evidence="5" type="ORF">DF947_03830</name>
</gene>
<dbReference type="PROSITE" id="PS00455">
    <property type="entry name" value="AMP_BINDING"/>
    <property type="match status" value="1"/>
</dbReference>
<dbReference type="InterPro" id="IPR029063">
    <property type="entry name" value="SAM-dependent_MTases_sf"/>
</dbReference>
<dbReference type="GO" id="GO:0003824">
    <property type="term" value="F:catalytic activity"/>
    <property type="evidence" value="ECO:0007669"/>
    <property type="project" value="InterPro"/>
</dbReference>
<evidence type="ECO:0000256" key="2">
    <source>
        <dbReference type="ARBA" id="ARBA00022450"/>
    </source>
</evidence>
<dbReference type="Gene3D" id="3.40.50.980">
    <property type="match status" value="2"/>
</dbReference>
<dbReference type="Gene3D" id="3.40.50.1820">
    <property type="entry name" value="alpha/beta hydrolase"/>
    <property type="match status" value="1"/>
</dbReference>
<dbReference type="Pfam" id="PF00975">
    <property type="entry name" value="Thioesterase"/>
    <property type="match status" value="1"/>
</dbReference>
<dbReference type="InterPro" id="IPR013217">
    <property type="entry name" value="Methyltransf_12"/>
</dbReference>
<dbReference type="Pfam" id="PF00501">
    <property type="entry name" value="AMP-binding"/>
    <property type="match status" value="1"/>
</dbReference>
<dbReference type="InterPro" id="IPR001031">
    <property type="entry name" value="Thioesterase"/>
</dbReference>
<dbReference type="PANTHER" id="PTHR45527:SF1">
    <property type="entry name" value="FATTY ACID SYNTHASE"/>
    <property type="match status" value="1"/>
</dbReference>
<dbReference type="PANTHER" id="PTHR45527">
    <property type="entry name" value="NONRIBOSOMAL PEPTIDE SYNTHETASE"/>
    <property type="match status" value="1"/>
</dbReference>
<dbReference type="Gene3D" id="3.30.300.30">
    <property type="match status" value="2"/>
</dbReference>
<dbReference type="InterPro" id="IPR001242">
    <property type="entry name" value="Condensation_dom"/>
</dbReference>
<dbReference type="SUPFAM" id="SSF47336">
    <property type="entry name" value="ACP-like"/>
    <property type="match status" value="1"/>
</dbReference>
<evidence type="ECO:0000313" key="6">
    <source>
        <dbReference type="Proteomes" id="UP000245391"/>
    </source>
</evidence>
<sequence length="1749" mass="199190">MQSFIPVDFDPFGEIKEIEKITLTNESQREIWLACVIGGNDANLSYNESVSLELNGHFDFDAFKKSVHDLILRHEALRSTISPNGESFIIYKNYPIDLELEDISTIDDQTEYLRNFVKKEMEIPLNLHEGPLFRVFIQKLNDTKHYFTLIIHHAIGDGWSIGIILEDLAKFYNLYIQGKKSNLEKPAQISDFAISQTKFQLSKEYQETEDFWLNQYKESVPLVDLPVDFERKSPRSHKGNRIDYPIDREFANKIKHAGAKVGSSLVTTLLTAFEVFIYSKTNSKDIVVGLPASGQQSSELYDLVGHCVNLLPIKSKIDPQKSFIDYLKQRKVEVLDAYDHQRLTFGELIKKLYIPRDSSRVTLVPIIFNIDMGMDQAVHFEGLDYKLISNPRAYENFELYLNITGSKEHFTLEWSYNTDLFKEETIRDFNNLYLDILRKIVSEPNFIIGDLKSNLLEDRYSEPNVNQTLKLDFNSDNSNRFSLKDFDLVKLMNQVAIDYADKTAISFHNTNLSFASLNEKSNRLANFLKQQNIGIGDIVAVSIDRSVEMLVSMVAIIKSGAAYLPLDPEYPVERIEFMLEDSVAKMLFVSKKHQGKLNTTTQEIVIENILENLEQYSETLVNDEFDGQSLAYILYTSGTTGKPKGTKITKLNLLNFLLSMKNKPGISESDKVLAITTICFDISGLELLLPLISGAEVVIADNEAVKDGRILLDMMEQKAITLMQATPSTWQMILDSGWDKPLPIKVLCGGEALSKQLSLRLLNNCSTLWNMYGPTETTIWSTIKQITQNDETVTIGRPINNTQIYILDQNKNRVGTNIEGEIFIGGLGVAQGYLNRDQLTSEKFINDPFSSQPSAKMYGTGDLGKLSQNGDFICLGRIDHQVKIRGYRVELGEIEACLTQESGVRQAVVNLQEDKNGDKKLIAYLTVNALNSLKKETVSWLERWNIMYDAGISSTAKEEIASESSITKSILKQITNSNEYDAHSEEWITESINRIKEIGAKRIVEIGCGDGQLITELSPSTELYIATDYSPVAIDYINKKIEANPNKWKNVSALVAEANDFSQIAKVSPDLVLINSVVQYFSSSNYLLDVIEKAAATITSGCIFIGDVQGKKTLKMHHAGDQFLHSPDDLIIGDFEERVKRRIDIEDELMIDPDFFYLIKKELPKISHVEIQLRKGKYLNETTKYHYDVWLYINSDIEVIRPQETIEWANLYDFSEFEQKLVTLPLRSIFLKNIPNLRLRHDYQLLEQLKTLNASNTVGDLRKTLENKEIEGFEPGIFWELGEKLGYQTHVRWSNDGTDGNFEVVFVPNTNKTIGTPMPSKLLAVDSKVQEYEDSVTILGTSDNSEMIRTWKKNLASTLPEYMVPSELVILNKIPLSNAGKVNRKELPYINFSSVDNKSVFVEPRTPSEKIISQIWKDILNLGNISIKSDFFELGGHSLLAVKVMIAIEKETQRRLPLATLFENSTIEKLAKMIDIDEKEIKWDSLVAIKKTGKKPPIYLVHGGGLNVLVFSSLGKYMDNDQPVYGMQALGLDGKTEFRYSIEELAERYNSEIINNDPVGPYAIAGYSYGGLIAYEMARKLQEMGKEVKMLGILDTNAAGRDFENTKLQKIVKKLFRQFSKLIFFSKSFIVNPQEVYLYQKKSIKYKLKALIGSKPQTKKEEYDFKEEIVKSYEIAYQNYFMKPLDIKVDLFRVKKRIYFLDDPVFLGWKDYALKGVNIHEVPGDHKTFLFPPNDKDFAEILQKTLDSK</sequence>
<dbReference type="InterPro" id="IPR000873">
    <property type="entry name" value="AMP-dep_synth/lig_dom"/>
</dbReference>
<proteinExistence type="predicted"/>
<dbReference type="InterPro" id="IPR010071">
    <property type="entry name" value="AA_adenyl_dom"/>
</dbReference>
<evidence type="ECO:0000256" key="1">
    <source>
        <dbReference type="ARBA" id="ARBA00001957"/>
    </source>
</evidence>
<evidence type="ECO:0000259" key="4">
    <source>
        <dbReference type="PROSITE" id="PS50075"/>
    </source>
</evidence>
<dbReference type="InterPro" id="IPR036736">
    <property type="entry name" value="ACP-like_sf"/>
</dbReference>
<evidence type="ECO:0000256" key="3">
    <source>
        <dbReference type="ARBA" id="ARBA00022553"/>
    </source>
</evidence>
<reference evidence="6" key="1">
    <citation type="submission" date="2018-05" db="EMBL/GenBank/DDBJ databases">
        <title>Pedobacter paludis sp. nov., isolated from wetland soil.</title>
        <authorList>
            <person name="Zhang Y."/>
        </authorList>
    </citation>
    <scope>NUCLEOTIDE SEQUENCE [LARGE SCALE GENOMIC DNA]</scope>
    <source>
        <strain evidence="6">R-8</strain>
    </source>
</reference>
<dbReference type="Gene3D" id="3.40.50.150">
    <property type="entry name" value="Vaccinia Virus protein VP39"/>
    <property type="match status" value="1"/>
</dbReference>
<dbReference type="GO" id="GO:0031177">
    <property type="term" value="F:phosphopantetheine binding"/>
    <property type="evidence" value="ECO:0007669"/>
    <property type="project" value="TreeGrafter"/>
</dbReference>
<dbReference type="RefSeq" id="WP_109928331.1">
    <property type="nucleotide sequence ID" value="NZ_QGNY01000001.1"/>
</dbReference>
<dbReference type="Pfam" id="PF00668">
    <property type="entry name" value="Condensation"/>
    <property type="match status" value="1"/>
</dbReference>
<dbReference type="Gene3D" id="2.30.38.10">
    <property type="entry name" value="Luciferase, Domain 3"/>
    <property type="match status" value="1"/>
</dbReference>
<accession>A0A317F3K7</accession>
<dbReference type="InterPro" id="IPR020845">
    <property type="entry name" value="AMP-binding_CS"/>
</dbReference>
<dbReference type="SUPFAM" id="SSF56801">
    <property type="entry name" value="Acetyl-CoA synthetase-like"/>
    <property type="match status" value="1"/>
</dbReference>
<dbReference type="Proteomes" id="UP000245391">
    <property type="component" value="Unassembled WGS sequence"/>
</dbReference>
<dbReference type="Gene3D" id="3.30.559.30">
    <property type="entry name" value="Nonribosomal peptide synthetase, condensation domain"/>
    <property type="match status" value="1"/>
</dbReference>
<dbReference type="InterPro" id="IPR009081">
    <property type="entry name" value="PP-bd_ACP"/>
</dbReference>
<dbReference type="EMBL" id="QGNY01000001">
    <property type="protein sequence ID" value="PWS33750.1"/>
    <property type="molecule type" value="Genomic_DNA"/>
</dbReference>
<dbReference type="FunFam" id="1.10.1200.10:FF:000005">
    <property type="entry name" value="Nonribosomal peptide synthetase 1"/>
    <property type="match status" value="1"/>
</dbReference>
<dbReference type="GO" id="GO:0043041">
    <property type="term" value="P:amino acid activation for nonribosomal peptide biosynthetic process"/>
    <property type="evidence" value="ECO:0007669"/>
    <property type="project" value="TreeGrafter"/>
</dbReference>
<keyword evidence="3" id="KW-0597">Phosphoprotein</keyword>
<protein>
    <submittedName>
        <fullName evidence="5">Non-ribosomal peptide synthetase</fullName>
    </submittedName>
</protein>
<dbReference type="CDD" id="cd02440">
    <property type="entry name" value="AdoMet_MTases"/>
    <property type="match status" value="1"/>
</dbReference>